<accession>A0ABS8US11</accession>
<dbReference type="EMBL" id="JACEIK010002448">
    <property type="protein sequence ID" value="MCD9561270.1"/>
    <property type="molecule type" value="Genomic_DNA"/>
</dbReference>
<organism evidence="1 2">
    <name type="scientific">Datura stramonium</name>
    <name type="common">Jimsonweed</name>
    <name type="synonym">Common thornapple</name>
    <dbReference type="NCBI Taxonomy" id="4076"/>
    <lineage>
        <taxon>Eukaryota</taxon>
        <taxon>Viridiplantae</taxon>
        <taxon>Streptophyta</taxon>
        <taxon>Embryophyta</taxon>
        <taxon>Tracheophyta</taxon>
        <taxon>Spermatophyta</taxon>
        <taxon>Magnoliopsida</taxon>
        <taxon>eudicotyledons</taxon>
        <taxon>Gunneridae</taxon>
        <taxon>Pentapetalae</taxon>
        <taxon>asterids</taxon>
        <taxon>lamiids</taxon>
        <taxon>Solanales</taxon>
        <taxon>Solanaceae</taxon>
        <taxon>Solanoideae</taxon>
        <taxon>Datureae</taxon>
        <taxon>Datura</taxon>
    </lineage>
</organism>
<feature type="non-terminal residue" evidence="1">
    <location>
        <position position="1"/>
    </location>
</feature>
<proteinExistence type="predicted"/>
<reference evidence="1 2" key="1">
    <citation type="journal article" date="2021" name="BMC Genomics">
        <title>Datura genome reveals duplications of psychoactive alkaloid biosynthetic genes and high mutation rate following tissue culture.</title>
        <authorList>
            <person name="Rajewski A."/>
            <person name="Carter-House D."/>
            <person name="Stajich J."/>
            <person name="Litt A."/>
        </authorList>
    </citation>
    <scope>NUCLEOTIDE SEQUENCE [LARGE SCALE GENOMIC DNA]</scope>
    <source>
        <strain evidence="1">AR-01</strain>
    </source>
</reference>
<protein>
    <submittedName>
        <fullName evidence="1">Uncharacterized protein</fullName>
    </submittedName>
</protein>
<name>A0ABS8US11_DATST</name>
<comment type="caution">
    <text evidence="1">The sequence shown here is derived from an EMBL/GenBank/DDBJ whole genome shotgun (WGS) entry which is preliminary data.</text>
</comment>
<evidence type="ECO:0000313" key="2">
    <source>
        <dbReference type="Proteomes" id="UP000823775"/>
    </source>
</evidence>
<dbReference type="Proteomes" id="UP000823775">
    <property type="component" value="Unassembled WGS sequence"/>
</dbReference>
<gene>
    <name evidence="1" type="ORF">HAX54_020276</name>
</gene>
<keyword evidence="2" id="KW-1185">Reference proteome</keyword>
<sequence length="176" mass="19806">KVPTNTTGVIIVEEFGVAHINCAAEGESTKEIIELIIMTLLKIKLQQRLCVRRKLLKKLIREIIMVFRLGKNRKSRPYGSRKGLGLRPNSETSVGRVRSLVSLLNTHEDVAALLGISSEGTPYYHPFMEIVTMTGSLDKDHTPFSQLIPMRVRFCLGKAGSKPMAIPKYEYDYPAY</sequence>
<evidence type="ECO:0000313" key="1">
    <source>
        <dbReference type="EMBL" id="MCD9561270.1"/>
    </source>
</evidence>